<evidence type="ECO:0000256" key="3">
    <source>
        <dbReference type="ARBA" id="ARBA00004642"/>
    </source>
</evidence>
<keyword evidence="6" id="KW-0217">Developmental protein</keyword>
<evidence type="ECO:0000256" key="8">
    <source>
        <dbReference type="ARBA" id="ARBA00022723"/>
    </source>
</evidence>
<organism evidence="20">
    <name type="scientific">Callorhinchus milii</name>
    <name type="common">Ghost shark</name>
    <dbReference type="NCBI Taxonomy" id="7868"/>
    <lineage>
        <taxon>Eukaryota</taxon>
        <taxon>Metazoa</taxon>
        <taxon>Chordata</taxon>
        <taxon>Craniata</taxon>
        <taxon>Vertebrata</taxon>
        <taxon>Chondrichthyes</taxon>
        <taxon>Holocephali</taxon>
        <taxon>Chimaeriformes</taxon>
        <taxon>Callorhinchidae</taxon>
        <taxon>Callorhinchus</taxon>
    </lineage>
</organism>
<evidence type="ECO:0000256" key="18">
    <source>
        <dbReference type="SAM" id="MobiDB-lite"/>
    </source>
</evidence>
<keyword evidence="12" id="KW-0539">Nucleus</keyword>
<dbReference type="GO" id="GO:0016567">
    <property type="term" value="P:protein ubiquitination"/>
    <property type="evidence" value="ECO:0007669"/>
    <property type="project" value="UniProtKB-UniPathway"/>
</dbReference>
<dbReference type="PANTHER" id="PTHR13480">
    <property type="entry name" value="E3 UBIQUITIN-PROTEIN LIGASE HAKAI-RELATED"/>
    <property type="match status" value="1"/>
</dbReference>
<dbReference type="PROSITE" id="PS50089">
    <property type="entry name" value="ZF_RING_2"/>
    <property type="match status" value="1"/>
</dbReference>
<evidence type="ECO:0000256" key="17">
    <source>
        <dbReference type="PROSITE-ProRule" id="PRU00175"/>
    </source>
</evidence>
<evidence type="ECO:0000256" key="5">
    <source>
        <dbReference type="ARBA" id="ARBA00012483"/>
    </source>
</evidence>
<evidence type="ECO:0000313" key="20">
    <source>
        <dbReference type="EMBL" id="AFO96619.1"/>
    </source>
</evidence>
<dbReference type="InterPro" id="IPR001841">
    <property type="entry name" value="Znf_RING"/>
</dbReference>
<feature type="compositionally biased region" description="Polar residues" evidence="18">
    <location>
        <begin position="424"/>
        <end position="441"/>
    </location>
</feature>
<proteinExistence type="evidence at transcript level"/>
<dbReference type="PANTHER" id="PTHR13480:SF0">
    <property type="entry name" value="E3 UBIQUITIN-PROTEIN LIGASE HAKAI"/>
    <property type="match status" value="1"/>
</dbReference>
<evidence type="ECO:0000256" key="6">
    <source>
        <dbReference type="ARBA" id="ARBA00022473"/>
    </source>
</evidence>
<evidence type="ECO:0000256" key="10">
    <source>
        <dbReference type="ARBA" id="ARBA00022786"/>
    </source>
</evidence>
<evidence type="ECO:0000256" key="1">
    <source>
        <dbReference type="ARBA" id="ARBA00000900"/>
    </source>
</evidence>
<evidence type="ECO:0000256" key="2">
    <source>
        <dbReference type="ARBA" id="ARBA00004324"/>
    </source>
</evidence>
<dbReference type="GO" id="GO:0008270">
    <property type="term" value="F:zinc ion binding"/>
    <property type="evidence" value="ECO:0007669"/>
    <property type="project" value="UniProtKB-KW"/>
</dbReference>
<feature type="region of interest" description="Disordered" evidence="18">
    <location>
        <begin position="249"/>
        <end position="493"/>
    </location>
</feature>
<dbReference type="SUPFAM" id="SSF57850">
    <property type="entry name" value="RING/U-box"/>
    <property type="match status" value="1"/>
</dbReference>
<accession>V9KFJ1</accession>
<evidence type="ECO:0000256" key="12">
    <source>
        <dbReference type="ARBA" id="ARBA00023242"/>
    </source>
</evidence>
<feature type="compositionally biased region" description="Pro residues" evidence="18">
    <location>
        <begin position="342"/>
        <end position="352"/>
    </location>
</feature>
<evidence type="ECO:0000256" key="13">
    <source>
        <dbReference type="ARBA" id="ARBA00038499"/>
    </source>
</evidence>
<feature type="compositionally biased region" description="Pro residues" evidence="18">
    <location>
        <begin position="458"/>
        <end position="480"/>
    </location>
</feature>
<evidence type="ECO:0000256" key="14">
    <source>
        <dbReference type="ARBA" id="ARBA00041081"/>
    </source>
</evidence>
<reference evidence="20" key="1">
    <citation type="journal article" date="2014" name="Nature">
        <title>Elephant shark genome provides unique insights into gnathostome evolution.</title>
        <authorList>
            <consortium name="International Elephant Shark Genome Sequencing Consortium"/>
            <person name="Venkatesh B."/>
            <person name="Lee A.P."/>
            <person name="Ravi V."/>
            <person name="Maurya A.K."/>
            <person name="Lian M.M."/>
            <person name="Swann J.B."/>
            <person name="Ohta Y."/>
            <person name="Flajnik M.F."/>
            <person name="Sutoh Y."/>
            <person name="Kasahara M."/>
            <person name="Hoon S."/>
            <person name="Gangu V."/>
            <person name="Roy S.W."/>
            <person name="Irimia M."/>
            <person name="Korzh V."/>
            <person name="Kondrychyn I."/>
            <person name="Lim Z.W."/>
            <person name="Tay B.H."/>
            <person name="Tohari S."/>
            <person name="Kong K.W."/>
            <person name="Ho S."/>
            <person name="Lorente-Galdos B."/>
            <person name="Quilez J."/>
            <person name="Marques-Bonet T."/>
            <person name="Raney B.J."/>
            <person name="Ingham P.W."/>
            <person name="Tay A."/>
            <person name="Hillier L.W."/>
            <person name="Minx P."/>
            <person name="Boehm T."/>
            <person name="Wilson R.K."/>
            <person name="Brenner S."/>
            <person name="Warren W.C."/>
        </authorList>
    </citation>
    <scope>NUCLEOTIDE SEQUENCE</scope>
    <source>
        <tissue evidence="20">Testis</tissue>
    </source>
</reference>
<evidence type="ECO:0000259" key="19">
    <source>
        <dbReference type="PROSITE" id="PS50089"/>
    </source>
</evidence>
<dbReference type="InterPro" id="IPR017907">
    <property type="entry name" value="Znf_RING_CS"/>
</dbReference>
<keyword evidence="9 17" id="KW-0863">Zinc-finger</keyword>
<dbReference type="GO" id="GO:0036396">
    <property type="term" value="C:RNA N6-methyladenosine methyltransferase complex"/>
    <property type="evidence" value="ECO:0007669"/>
    <property type="project" value="UniProtKB-ARBA"/>
</dbReference>
<feature type="compositionally biased region" description="Polar residues" evidence="18">
    <location>
        <begin position="278"/>
        <end position="288"/>
    </location>
</feature>
<feature type="compositionally biased region" description="Pro residues" evidence="18">
    <location>
        <begin position="371"/>
        <end position="389"/>
    </location>
</feature>
<comment type="similarity">
    <text evidence="13">Belongs to the Hakai family.</text>
</comment>
<dbReference type="InterPro" id="IPR040383">
    <property type="entry name" value="HAKAI/CBLL2"/>
</dbReference>
<feature type="region of interest" description="Disordered" evidence="18">
    <location>
        <begin position="33"/>
        <end position="60"/>
    </location>
</feature>
<dbReference type="EMBL" id="JW864102">
    <property type="protein sequence ID" value="AFO96619.1"/>
    <property type="molecule type" value="mRNA"/>
</dbReference>
<keyword evidence="10" id="KW-0833">Ubl conjugation pathway</keyword>
<dbReference type="UniPathway" id="UPA00143"/>
<evidence type="ECO:0000256" key="7">
    <source>
        <dbReference type="ARBA" id="ARBA00022679"/>
    </source>
</evidence>
<dbReference type="Gene3D" id="3.30.40.10">
    <property type="entry name" value="Zinc/RING finger domain, C3HC4 (zinc finger)"/>
    <property type="match status" value="1"/>
</dbReference>
<feature type="region of interest" description="Disordered" evidence="18">
    <location>
        <begin position="1"/>
        <end position="20"/>
    </location>
</feature>
<evidence type="ECO:0000256" key="15">
    <source>
        <dbReference type="ARBA" id="ARBA00076432"/>
    </source>
</evidence>
<dbReference type="PROSITE" id="PS00518">
    <property type="entry name" value="ZF_RING_1"/>
    <property type="match status" value="1"/>
</dbReference>
<evidence type="ECO:0000256" key="4">
    <source>
        <dbReference type="ARBA" id="ARBA00004906"/>
    </source>
</evidence>
<dbReference type="EC" id="2.3.2.27" evidence="5"/>
<evidence type="ECO:0000256" key="9">
    <source>
        <dbReference type="ARBA" id="ARBA00022771"/>
    </source>
</evidence>
<dbReference type="GO" id="GO:0005737">
    <property type="term" value="C:cytoplasm"/>
    <property type="evidence" value="ECO:0007669"/>
    <property type="project" value="UniProtKB-ARBA"/>
</dbReference>
<comment type="catalytic activity">
    <reaction evidence="1">
        <text>S-ubiquitinyl-[E2 ubiquitin-conjugating enzyme]-L-cysteine + [acceptor protein]-L-lysine = [E2 ubiquitin-conjugating enzyme]-L-cysteine + N(6)-ubiquitinyl-[acceptor protein]-L-lysine.</text>
        <dbReference type="EC" id="2.3.2.27"/>
    </reaction>
</comment>
<feature type="compositionally biased region" description="Pro residues" evidence="18">
    <location>
        <begin position="403"/>
        <end position="421"/>
    </location>
</feature>
<dbReference type="GO" id="GO:0030155">
    <property type="term" value="P:regulation of cell adhesion"/>
    <property type="evidence" value="ECO:0007669"/>
    <property type="project" value="TreeGrafter"/>
</dbReference>
<feature type="compositionally biased region" description="Pro residues" evidence="18">
    <location>
        <begin position="262"/>
        <end position="275"/>
    </location>
</feature>
<dbReference type="CDD" id="cd16508">
    <property type="entry name" value="RING-HC_HAKAI-like"/>
    <property type="match status" value="1"/>
</dbReference>
<dbReference type="AlphaFoldDB" id="V9KFJ1"/>
<dbReference type="Gene3D" id="6.10.140.2210">
    <property type="match status" value="1"/>
</dbReference>
<dbReference type="InterPro" id="IPR040380">
    <property type="entry name" value="HAKAI-like_RING-HC"/>
</dbReference>
<dbReference type="FunFam" id="3.30.40.10:FF:000140">
    <property type="entry name" value="E3 ubiquitin-protein ligase Hakai isoform X2"/>
    <property type="match status" value="1"/>
</dbReference>
<comment type="pathway">
    <text evidence="4">Protein modification; protein ubiquitination.</text>
</comment>
<keyword evidence="11" id="KW-0862">Zinc</keyword>
<dbReference type="InterPro" id="IPR041042">
    <property type="entry name" value="Znf_Hakai"/>
</dbReference>
<sequence>MAEADKDLQGTDGSGSLGGIDVRRRIPIKLISKQSNRNRVPSRTQRNMNRNSSKSLSTNEEGFDYNKEDIYDCKSGEVFGNQRRFTLQMFWDFKINLLGEKDDTPIHFCDKCGLPIKIYGRMIPCKHVFCFECASLHEKKGDKICPGCNDPVQRIEQCLRGSLFMCSIVQGCKRTYLSQRDLQAHINHRHMRTGKPALRPQSEPLHPAMAPPGDIPERFLMPPDKHHISHIPPKQHGLMMPPPPLPHVSHEHYSQTHEDIRPPPAEMSLAPPPPRAVSQETFRISTVTTRKHSNLITVPIQDDSSSSGNREPPVPAHHHPDYPSQPVVTHPHHMLPPQQHYAPPPPPPPPINHPLQHPSQAAGNPHMVYNPAPPPPMSTAPPPITPPPGHILAQMPPYMNHPHGPPPPQHSGPPVNTPPPHHYSATSMPQYTEDQGTLSPPFSQPGGHSPGIGVWPAPRGPPPPPRMQVPPPQPQLPGPPHHPEQPRYRPYYQ</sequence>
<evidence type="ECO:0000256" key="11">
    <source>
        <dbReference type="ARBA" id="ARBA00022833"/>
    </source>
</evidence>
<dbReference type="FunFam" id="6.10.140.2210:FF:000001">
    <property type="entry name" value="Putative e3 ubiquitin-protein ligase hakai"/>
    <property type="match status" value="1"/>
</dbReference>
<comment type="subcellular location">
    <subcellularLocation>
        <location evidence="2">Nucleus speckle</location>
    </subcellularLocation>
    <subcellularLocation>
        <location evidence="3">Nucleus</location>
        <location evidence="3">Nucleoplasm</location>
    </subcellularLocation>
</comment>
<dbReference type="Pfam" id="PF18408">
    <property type="entry name" value="zf_Hakai"/>
    <property type="match status" value="1"/>
</dbReference>
<protein>
    <recommendedName>
        <fullName evidence="14">E3 ubiquitin-protein ligase Hakai</fullName>
        <ecNumber evidence="5">2.3.2.27</ecNumber>
    </recommendedName>
    <alternativeName>
        <fullName evidence="15">Casitas B-lineage lymphoma-transforming sequence-like protein 1</fullName>
    </alternativeName>
    <alternativeName>
        <fullName evidence="16">RING-type E3 ubiquitin transferase Hakai</fullName>
    </alternativeName>
</protein>
<name>V9KFJ1_CALMI</name>
<feature type="domain" description="RING-type" evidence="19">
    <location>
        <begin position="109"/>
        <end position="149"/>
    </location>
</feature>
<keyword evidence="7" id="KW-0808">Transferase</keyword>
<dbReference type="GO" id="GO:0016607">
    <property type="term" value="C:nuclear speck"/>
    <property type="evidence" value="ECO:0007669"/>
    <property type="project" value="UniProtKB-SubCell"/>
</dbReference>
<evidence type="ECO:0000256" key="16">
    <source>
        <dbReference type="ARBA" id="ARBA00079012"/>
    </source>
</evidence>
<keyword evidence="8" id="KW-0479">Metal-binding</keyword>
<feature type="compositionally biased region" description="Basic and acidic residues" evidence="18">
    <location>
        <begin position="249"/>
        <end position="261"/>
    </location>
</feature>
<dbReference type="InterPro" id="IPR013083">
    <property type="entry name" value="Znf_RING/FYVE/PHD"/>
</dbReference>
<dbReference type="GO" id="GO:0061630">
    <property type="term" value="F:ubiquitin protein ligase activity"/>
    <property type="evidence" value="ECO:0007669"/>
    <property type="project" value="UniProtKB-EC"/>
</dbReference>